<evidence type="ECO:0000313" key="3">
    <source>
        <dbReference type="EMBL" id="NJQ01200.1"/>
    </source>
</evidence>
<feature type="compositionally biased region" description="Basic and acidic residues" evidence="1">
    <location>
        <begin position="169"/>
        <end position="179"/>
    </location>
</feature>
<gene>
    <name evidence="3" type="ORF">HCK00_11815</name>
</gene>
<evidence type="ECO:0000256" key="1">
    <source>
        <dbReference type="SAM" id="MobiDB-lite"/>
    </source>
</evidence>
<feature type="transmembrane region" description="Helical" evidence="2">
    <location>
        <begin position="132"/>
        <end position="150"/>
    </location>
</feature>
<dbReference type="Proteomes" id="UP000695264">
    <property type="component" value="Unassembled WGS sequence"/>
</dbReference>
<sequence length="190" mass="20963">MRKLARRLERHLGAQALLILLVAWPAVALAGGGSWAGSLGRTLAFTAVGTAVLAFDRRRDGRAVGISDEAVADLDRQLRHGELPRRRRERVAMYRLLVHRRHRMRHAWLALPLLALGIATALAVIVKGAVGAGLFLLATLLVIAALGAWGSHRQLTRLRRLEESLVRARERERDRDRSRRPSGPALPSPA</sequence>
<organism evidence="3 4">
    <name type="scientific">Streptomyces zingiberis</name>
    <dbReference type="NCBI Taxonomy" id="2053010"/>
    <lineage>
        <taxon>Bacteria</taxon>
        <taxon>Bacillati</taxon>
        <taxon>Actinomycetota</taxon>
        <taxon>Actinomycetes</taxon>
        <taxon>Kitasatosporales</taxon>
        <taxon>Streptomycetaceae</taxon>
        <taxon>Streptomyces</taxon>
    </lineage>
</organism>
<proteinExistence type="predicted"/>
<feature type="transmembrane region" description="Helical" evidence="2">
    <location>
        <begin position="107"/>
        <end position="126"/>
    </location>
</feature>
<reference evidence="3 4" key="1">
    <citation type="submission" date="2020-03" db="EMBL/GenBank/DDBJ databases">
        <title>WGS of actinomycetes isolated from Thailand.</title>
        <authorList>
            <person name="Thawai C."/>
        </authorList>
    </citation>
    <scope>NUCLEOTIDE SEQUENCE [LARGE SCALE GENOMIC DNA]</scope>
    <source>
        <strain evidence="3 4">PLAI 1-29</strain>
    </source>
</reference>
<dbReference type="RefSeq" id="WP_168101797.1">
    <property type="nucleotide sequence ID" value="NZ_JAATEN010000007.1"/>
</dbReference>
<keyword evidence="2" id="KW-0812">Transmembrane</keyword>
<feature type="region of interest" description="Disordered" evidence="1">
    <location>
        <begin position="169"/>
        <end position="190"/>
    </location>
</feature>
<protein>
    <recommendedName>
        <fullName evidence="5">Transmembrane protein</fullName>
    </recommendedName>
</protein>
<comment type="caution">
    <text evidence="3">The sequence shown here is derived from an EMBL/GenBank/DDBJ whole genome shotgun (WGS) entry which is preliminary data.</text>
</comment>
<keyword evidence="2" id="KW-1133">Transmembrane helix</keyword>
<feature type="transmembrane region" description="Helical" evidence="2">
    <location>
        <begin position="38"/>
        <end position="55"/>
    </location>
</feature>
<evidence type="ECO:0008006" key="5">
    <source>
        <dbReference type="Google" id="ProtNLM"/>
    </source>
</evidence>
<name>A0ABX1BU05_9ACTN</name>
<keyword evidence="2" id="KW-0472">Membrane</keyword>
<accession>A0ABX1BU05</accession>
<evidence type="ECO:0000256" key="2">
    <source>
        <dbReference type="SAM" id="Phobius"/>
    </source>
</evidence>
<keyword evidence="4" id="KW-1185">Reference proteome</keyword>
<dbReference type="EMBL" id="JAATEN010000007">
    <property type="protein sequence ID" value="NJQ01200.1"/>
    <property type="molecule type" value="Genomic_DNA"/>
</dbReference>
<evidence type="ECO:0000313" key="4">
    <source>
        <dbReference type="Proteomes" id="UP000695264"/>
    </source>
</evidence>